<evidence type="ECO:0000313" key="2">
    <source>
        <dbReference type="Proteomes" id="UP000724686"/>
    </source>
</evidence>
<evidence type="ECO:0000313" key="1">
    <source>
        <dbReference type="EMBL" id="MBM9579647.1"/>
    </source>
</evidence>
<dbReference type="RefSeq" id="WP_205281579.1">
    <property type="nucleotide sequence ID" value="NZ_JAFFPU010000076.1"/>
</dbReference>
<gene>
    <name evidence="1" type="ORF">JWG45_21090</name>
</gene>
<evidence type="ECO:0008006" key="3">
    <source>
        <dbReference type="Google" id="ProtNLM"/>
    </source>
</evidence>
<reference evidence="1 2" key="1">
    <citation type="submission" date="2021-02" db="EMBL/GenBank/DDBJ databases">
        <title>Leptospira ainlahdjerensis sp. nov., Leptospira ainazelensis sp. nov., Leptospira abararensis sp. nov. and Leptospira chreensis sp. nov., four new species isolated from water sources in Algeria.</title>
        <authorList>
            <person name="Amara Korba A."/>
            <person name="Kainiu M."/>
            <person name="Vincent A.T."/>
            <person name="Mariet J.-F."/>
            <person name="Veyrier F.J."/>
            <person name="Goarant C."/>
            <person name="Picardeau M."/>
        </authorList>
    </citation>
    <scope>NUCLEOTIDE SEQUENCE [LARGE SCALE GENOMIC DNA]</scope>
    <source>
        <strain evidence="1 2">201903070</strain>
    </source>
</reference>
<proteinExistence type="predicted"/>
<dbReference type="EMBL" id="JAFFPU010000076">
    <property type="protein sequence ID" value="MBM9579647.1"/>
    <property type="molecule type" value="Genomic_DNA"/>
</dbReference>
<sequence>MKWTFFLSLAVLILLYRCSGIAGPQLVNDEDFRTRKLSAIRLKLLLCVPMDPSQISSKKTDSGESILAGVITGFSSAIPGKSVFYLEKDVEYCELSLFAAPCGNSTEEFWINHMNTLIQSCEPKIACMGGKEHPGTGTFCLD</sequence>
<dbReference type="Proteomes" id="UP000724686">
    <property type="component" value="Unassembled WGS sequence"/>
</dbReference>
<protein>
    <recommendedName>
        <fullName evidence="3">TIGR04452 family lipoprotein</fullName>
    </recommendedName>
</protein>
<organism evidence="1 2">
    <name type="scientific">Leptospira ainlahdjerensis</name>
    <dbReference type="NCBI Taxonomy" id="2810033"/>
    <lineage>
        <taxon>Bacteria</taxon>
        <taxon>Pseudomonadati</taxon>
        <taxon>Spirochaetota</taxon>
        <taxon>Spirochaetia</taxon>
        <taxon>Leptospirales</taxon>
        <taxon>Leptospiraceae</taxon>
        <taxon>Leptospira</taxon>
    </lineage>
</organism>
<keyword evidence="2" id="KW-1185">Reference proteome</keyword>
<name>A0ABS2UJD2_9LEPT</name>
<accession>A0ABS2UJD2</accession>
<comment type="caution">
    <text evidence="1">The sequence shown here is derived from an EMBL/GenBank/DDBJ whole genome shotgun (WGS) entry which is preliminary data.</text>
</comment>